<dbReference type="EMBL" id="CAAALY010004491">
    <property type="protein sequence ID" value="VEL08680.1"/>
    <property type="molecule type" value="Genomic_DNA"/>
</dbReference>
<keyword evidence="2" id="KW-1185">Reference proteome</keyword>
<comment type="caution">
    <text evidence="1">The sequence shown here is derived from an EMBL/GenBank/DDBJ whole genome shotgun (WGS) entry which is preliminary data.</text>
</comment>
<protein>
    <submittedName>
        <fullName evidence="1">Uncharacterized protein</fullName>
    </submittedName>
</protein>
<accession>A0A3S5CHG7</accession>
<dbReference type="Proteomes" id="UP000784294">
    <property type="component" value="Unassembled WGS sequence"/>
</dbReference>
<name>A0A3S5CHG7_9PLAT</name>
<organism evidence="1 2">
    <name type="scientific">Protopolystoma xenopodis</name>
    <dbReference type="NCBI Taxonomy" id="117903"/>
    <lineage>
        <taxon>Eukaryota</taxon>
        <taxon>Metazoa</taxon>
        <taxon>Spiralia</taxon>
        <taxon>Lophotrochozoa</taxon>
        <taxon>Platyhelminthes</taxon>
        <taxon>Monogenea</taxon>
        <taxon>Polyopisthocotylea</taxon>
        <taxon>Polystomatidea</taxon>
        <taxon>Polystomatidae</taxon>
        <taxon>Protopolystoma</taxon>
    </lineage>
</organism>
<gene>
    <name evidence="1" type="ORF">PXEA_LOCUS2120</name>
</gene>
<proteinExistence type="predicted"/>
<evidence type="ECO:0000313" key="1">
    <source>
        <dbReference type="EMBL" id="VEL08680.1"/>
    </source>
</evidence>
<reference evidence="1" key="1">
    <citation type="submission" date="2018-11" db="EMBL/GenBank/DDBJ databases">
        <authorList>
            <consortium name="Pathogen Informatics"/>
        </authorList>
    </citation>
    <scope>NUCLEOTIDE SEQUENCE</scope>
</reference>
<evidence type="ECO:0000313" key="2">
    <source>
        <dbReference type="Proteomes" id="UP000784294"/>
    </source>
</evidence>
<sequence>MASLLSQVYLGVNTDNSDSNKETPSQMPIFLPLSQLNLVPLNSTASPVTNGFAPVRIVSLLVAPISTPSSGAFEPNSENPSLASYSLSSSQAEEIASDSLFSSFFVSNSLAMETGIAPGQVLFPKTKSRAADLVLADPVSLSSWLYFLHFASLFLTSLKPRRGQKYSLVGRRVFFWRLD</sequence>
<dbReference type="AlphaFoldDB" id="A0A3S5CHG7"/>